<name>A0A0A9CFD9_ARUDO</name>
<dbReference type="EMBL" id="GBRH01222861">
    <property type="protein sequence ID" value="JAD75034.1"/>
    <property type="molecule type" value="Transcribed_RNA"/>
</dbReference>
<reference evidence="1" key="1">
    <citation type="submission" date="2014-09" db="EMBL/GenBank/DDBJ databases">
        <authorList>
            <person name="Magalhaes I.L.F."/>
            <person name="Oliveira U."/>
            <person name="Santos F.R."/>
            <person name="Vidigal T.H.D.A."/>
            <person name="Brescovit A.D."/>
            <person name="Santos A.J."/>
        </authorList>
    </citation>
    <scope>NUCLEOTIDE SEQUENCE</scope>
    <source>
        <tissue evidence="1">Shoot tissue taken approximately 20 cm above the soil surface</tissue>
    </source>
</reference>
<reference evidence="1" key="2">
    <citation type="journal article" date="2015" name="Data Brief">
        <title>Shoot transcriptome of the giant reed, Arundo donax.</title>
        <authorList>
            <person name="Barrero R.A."/>
            <person name="Guerrero F.D."/>
            <person name="Moolhuijzen P."/>
            <person name="Goolsby J.A."/>
            <person name="Tidwell J."/>
            <person name="Bellgard S.E."/>
            <person name="Bellgard M.I."/>
        </authorList>
    </citation>
    <scope>NUCLEOTIDE SEQUENCE</scope>
    <source>
        <tissue evidence="1">Shoot tissue taken approximately 20 cm above the soil surface</tissue>
    </source>
</reference>
<organism evidence="1">
    <name type="scientific">Arundo donax</name>
    <name type="common">Giant reed</name>
    <name type="synonym">Donax arundinaceus</name>
    <dbReference type="NCBI Taxonomy" id="35708"/>
    <lineage>
        <taxon>Eukaryota</taxon>
        <taxon>Viridiplantae</taxon>
        <taxon>Streptophyta</taxon>
        <taxon>Embryophyta</taxon>
        <taxon>Tracheophyta</taxon>
        <taxon>Spermatophyta</taxon>
        <taxon>Magnoliopsida</taxon>
        <taxon>Liliopsida</taxon>
        <taxon>Poales</taxon>
        <taxon>Poaceae</taxon>
        <taxon>PACMAD clade</taxon>
        <taxon>Arundinoideae</taxon>
        <taxon>Arundineae</taxon>
        <taxon>Arundo</taxon>
    </lineage>
</organism>
<protein>
    <submittedName>
        <fullName evidence="1">Uncharacterized protein</fullName>
    </submittedName>
</protein>
<proteinExistence type="predicted"/>
<evidence type="ECO:0000313" key="1">
    <source>
        <dbReference type="EMBL" id="JAD75034.1"/>
    </source>
</evidence>
<accession>A0A0A9CFD9</accession>
<sequence>MSCFSNKLSRASILLVAFRKDFDCTFISSSGSNRGTPSLANLESTSSTFLKVFSRASTGKRSLGMYIRMLLSLSICERGNEITTGSPRSLRGTIFIVFFPLLSLFTEHLVRTSTV</sequence>
<dbReference type="AlphaFoldDB" id="A0A0A9CFD9"/>